<proteinExistence type="predicted"/>
<dbReference type="AlphaFoldDB" id="A0A8X6V552"/>
<dbReference type="EMBL" id="BMAU01021186">
    <property type="protein sequence ID" value="GFX95357.1"/>
    <property type="molecule type" value="Genomic_DNA"/>
</dbReference>
<reference evidence="1" key="1">
    <citation type="submission" date="2020-08" db="EMBL/GenBank/DDBJ databases">
        <title>Multicomponent nature underlies the extraordinary mechanical properties of spider dragline silk.</title>
        <authorList>
            <person name="Kono N."/>
            <person name="Nakamura H."/>
            <person name="Mori M."/>
            <person name="Yoshida Y."/>
            <person name="Ohtoshi R."/>
            <person name="Malay A.D."/>
            <person name="Moran D.A.P."/>
            <person name="Tomita M."/>
            <person name="Numata K."/>
            <person name="Arakawa K."/>
        </authorList>
    </citation>
    <scope>NUCLEOTIDE SEQUENCE</scope>
</reference>
<gene>
    <name evidence="1" type="ORF">TNCV_3684091</name>
</gene>
<keyword evidence="2" id="KW-1185">Reference proteome</keyword>
<protein>
    <submittedName>
        <fullName evidence="1">Transposable element Tc1 transposase</fullName>
    </submittedName>
</protein>
<dbReference type="Gene3D" id="3.30.420.10">
    <property type="entry name" value="Ribonuclease H-like superfamily/Ribonuclease H"/>
    <property type="match status" value="1"/>
</dbReference>
<name>A0A8X6V552_TRICX</name>
<dbReference type="Proteomes" id="UP000887159">
    <property type="component" value="Unassembled WGS sequence"/>
</dbReference>
<evidence type="ECO:0000313" key="2">
    <source>
        <dbReference type="Proteomes" id="UP000887159"/>
    </source>
</evidence>
<dbReference type="InterPro" id="IPR036397">
    <property type="entry name" value="RNaseH_sf"/>
</dbReference>
<sequence>MRPLEYADKNGSTMANYSVMRTCNPHTSSNKTNLRWLIERNLRSYRPLRHLSLTLAHCRGRSQWSLAPSVWNHFDWLRIVFSDKSRFQLCPDNHRRRVWRRPGQSADPAFMPHWLSTRSYDFGCPFFDSWTSLVVIRGALTAQRYFDDILRNVLLSFPCLTLNLFFG</sequence>
<comment type="caution">
    <text evidence="1">The sequence shown here is derived from an EMBL/GenBank/DDBJ whole genome shotgun (WGS) entry which is preliminary data.</text>
</comment>
<accession>A0A8X6V552</accession>
<dbReference type="GO" id="GO:0003676">
    <property type="term" value="F:nucleic acid binding"/>
    <property type="evidence" value="ECO:0007669"/>
    <property type="project" value="InterPro"/>
</dbReference>
<organism evidence="1 2">
    <name type="scientific">Trichonephila clavipes</name>
    <name type="common">Golden silk orbweaver</name>
    <name type="synonym">Nephila clavipes</name>
    <dbReference type="NCBI Taxonomy" id="2585209"/>
    <lineage>
        <taxon>Eukaryota</taxon>
        <taxon>Metazoa</taxon>
        <taxon>Ecdysozoa</taxon>
        <taxon>Arthropoda</taxon>
        <taxon>Chelicerata</taxon>
        <taxon>Arachnida</taxon>
        <taxon>Araneae</taxon>
        <taxon>Araneomorphae</taxon>
        <taxon>Entelegynae</taxon>
        <taxon>Araneoidea</taxon>
        <taxon>Nephilidae</taxon>
        <taxon>Trichonephila</taxon>
    </lineage>
</organism>
<evidence type="ECO:0000313" key="1">
    <source>
        <dbReference type="EMBL" id="GFX95357.1"/>
    </source>
</evidence>